<comment type="similarity">
    <text evidence="2">Belongs to the parathyroid hormone family.</text>
</comment>
<feature type="compositionally biased region" description="Basic residues" evidence="6">
    <location>
        <begin position="182"/>
        <end position="199"/>
    </location>
</feature>
<accession>A0A401S8B7</accession>
<reference evidence="7 8" key="1">
    <citation type="journal article" date="2018" name="Nat. Ecol. Evol.">
        <title>Shark genomes provide insights into elasmobranch evolution and the origin of vertebrates.</title>
        <authorList>
            <person name="Hara Y"/>
            <person name="Yamaguchi K"/>
            <person name="Onimaru K"/>
            <person name="Kadota M"/>
            <person name="Koyanagi M"/>
            <person name="Keeley SD"/>
            <person name="Tatsumi K"/>
            <person name="Tanaka K"/>
            <person name="Motone F"/>
            <person name="Kageyama Y"/>
            <person name="Nozu R"/>
            <person name="Adachi N"/>
            <person name="Nishimura O"/>
            <person name="Nakagawa R"/>
            <person name="Tanegashima C"/>
            <person name="Kiyatake I"/>
            <person name="Matsumoto R"/>
            <person name="Murakumo K"/>
            <person name="Nishida K"/>
            <person name="Terakita A"/>
            <person name="Kuratani S"/>
            <person name="Sato K"/>
            <person name="Hyodo S Kuraku.S."/>
        </authorList>
    </citation>
    <scope>NUCLEOTIDE SEQUENCE [LARGE SCALE GENOMIC DNA]</scope>
</reference>
<dbReference type="InterPro" id="IPR001415">
    <property type="entry name" value="PTH/PTH-rel"/>
</dbReference>
<comment type="subcellular location">
    <subcellularLocation>
        <location evidence="1">Secreted</location>
    </subcellularLocation>
</comment>
<comment type="caution">
    <text evidence="7">The sequence shown here is derived from an EMBL/GenBank/DDBJ whole genome shotgun (WGS) entry which is preliminary data.</text>
</comment>
<organism evidence="7 8">
    <name type="scientific">Chiloscyllium punctatum</name>
    <name type="common">Brownbanded bambooshark</name>
    <name type="synonym">Hemiscyllium punctatum</name>
    <dbReference type="NCBI Taxonomy" id="137246"/>
    <lineage>
        <taxon>Eukaryota</taxon>
        <taxon>Metazoa</taxon>
        <taxon>Chordata</taxon>
        <taxon>Craniata</taxon>
        <taxon>Vertebrata</taxon>
        <taxon>Chondrichthyes</taxon>
        <taxon>Elasmobranchii</taxon>
        <taxon>Galeomorphii</taxon>
        <taxon>Galeoidea</taxon>
        <taxon>Orectolobiformes</taxon>
        <taxon>Hemiscylliidae</taxon>
        <taxon>Chiloscyllium</taxon>
    </lineage>
</organism>
<feature type="compositionally biased region" description="Basic and acidic residues" evidence="6">
    <location>
        <begin position="200"/>
        <end position="213"/>
    </location>
</feature>
<keyword evidence="4" id="KW-0165">Cleavage on pair of basic residues</keyword>
<dbReference type="GO" id="GO:0005576">
    <property type="term" value="C:extracellular region"/>
    <property type="evidence" value="ECO:0007669"/>
    <property type="project" value="UniProtKB-SubCell"/>
</dbReference>
<dbReference type="InterPro" id="IPR003626">
    <property type="entry name" value="PTH-rel"/>
</dbReference>
<evidence type="ECO:0000256" key="3">
    <source>
        <dbReference type="ARBA" id="ARBA00022525"/>
    </source>
</evidence>
<dbReference type="Pfam" id="PF01279">
    <property type="entry name" value="Parathyroid"/>
    <property type="match status" value="1"/>
</dbReference>
<evidence type="ECO:0000256" key="4">
    <source>
        <dbReference type="ARBA" id="ARBA00022685"/>
    </source>
</evidence>
<dbReference type="Proteomes" id="UP000287033">
    <property type="component" value="Unassembled WGS sequence"/>
</dbReference>
<dbReference type="AlphaFoldDB" id="A0A401S8B7"/>
<dbReference type="OrthoDB" id="9892514at2759"/>
<evidence type="ECO:0008006" key="9">
    <source>
        <dbReference type="Google" id="ProtNLM"/>
    </source>
</evidence>
<dbReference type="PANTHER" id="PTHR17223:SF0">
    <property type="entry name" value="PARATHYROID HORMONE-RELATED PROTEIN"/>
    <property type="match status" value="1"/>
</dbReference>
<dbReference type="GO" id="GO:0005179">
    <property type="term" value="F:hormone activity"/>
    <property type="evidence" value="ECO:0007669"/>
    <property type="project" value="UniProtKB-KW"/>
</dbReference>
<feature type="region of interest" description="Disordered" evidence="6">
    <location>
        <begin position="151"/>
        <end position="238"/>
    </location>
</feature>
<protein>
    <recommendedName>
        <fullName evidence="9">Parathyroid hormone-related protein</fullName>
    </recommendedName>
</protein>
<dbReference type="GO" id="GO:0030282">
    <property type="term" value="P:bone mineralization"/>
    <property type="evidence" value="ECO:0007669"/>
    <property type="project" value="InterPro"/>
</dbReference>
<evidence type="ECO:0000256" key="1">
    <source>
        <dbReference type="ARBA" id="ARBA00004613"/>
    </source>
</evidence>
<dbReference type="EMBL" id="BEZZ01000132">
    <property type="protein sequence ID" value="GCC26642.1"/>
    <property type="molecule type" value="Genomic_DNA"/>
</dbReference>
<dbReference type="PANTHER" id="PTHR17223">
    <property type="entry name" value="PARATHYROID HORMONE-RELATED"/>
    <property type="match status" value="1"/>
</dbReference>
<keyword evidence="5" id="KW-0372">Hormone</keyword>
<proteinExistence type="inferred from homology"/>
<dbReference type="SMART" id="SM00087">
    <property type="entry name" value="PTH"/>
    <property type="match status" value="1"/>
</dbReference>
<keyword evidence="8" id="KW-1185">Reference proteome</keyword>
<sequence length="238" mass="27044">MCWSSSNRFTQTQINADELCLVKIPIQQFFATTDYLEVKAEMSNTSRLFEQLSFAIFILCCSLSIFGKPVEEVSIMKKRSVSEHQFMHDKSRSIQELQRRIWLHNVMGELHTAEGRGMTQSQSPPRNPKHPATWPDSADLAVLLIKLAANNNSNNNEGTRTPLEQIQDTNKPGPFKFQNSRKNGKRKKQGKNNKRKAHRGREVNSRRQTRSVDSEIGDPSLASEAEPLATAASGRLWY</sequence>
<evidence type="ECO:0000256" key="5">
    <source>
        <dbReference type="ARBA" id="ARBA00022702"/>
    </source>
</evidence>
<gene>
    <name evidence="7" type="ORF">chiPu_0005060</name>
</gene>
<evidence type="ECO:0000313" key="8">
    <source>
        <dbReference type="Proteomes" id="UP000287033"/>
    </source>
</evidence>
<evidence type="ECO:0000256" key="2">
    <source>
        <dbReference type="ARBA" id="ARBA00006307"/>
    </source>
</evidence>
<keyword evidence="3" id="KW-0964">Secreted</keyword>
<dbReference type="STRING" id="137246.A0A401S8B7"/>
<evidence type="ECO:0000256" key="6">
    <source>
        <dbReference type="SAM" id="MobiDB-lite"/>
    </source>
</evidence>
<feature type="compositionally biased region" description="Polar residues" evidence="6">
    <location>
        <begin position="157"/>
        <end position="170"/>
    </location>
</feature>
<evidence type="ECO:0000313" key="7">
    <source>
        <dbReference type="EMBL" id="GCC26642.1"/>
    </source>
</evidence>
<name>A0A401S8B7_CHIPU</name>
<feature type="region of interest" description="Disordered" evidence="6">
    <location>
        <begin position="115"/>
        <end position="135"/>
    </location>
</feature>